<dbReference type="RefSeq" id="WP_095665294.1">
    <property type="nucleotide sequence ID" value="NZ_PDGH01000101.1"/>
</dbReference>
<dbReference type="AlphaFoldDB" id="A0A2S3R1W8"/>
<evidence type="ECO:0000256" key="2">
    <source>
        <dbReference type="ARBA" id="ARBA00000751"/>
    </source>
</evidence>
<dbReference type="Pfam" id="PF08719">
    <property type="entry name" value="NADAR"/>
    <property type="match status" value="1"/>
</dbReference>
<dbReference type="NCBIfam" id="TIGR02464">
    <property type="entry name" value="ribofla_fusion"/>
    <property type="match status" value="1"/>
</dbReference>
<evidence type="ECO:0000313" key="5">
    <source>
        <dbReference type="Proteomes" id="UP000237466"/>
    </source>
</evidence>
<evidence type="ECO:0000259" key="3">
    <source>
        <dbReference type="Pfam" id="PF08719"/>
    </source>
</evidence>
<evidence type="ECO:0000256" key="1">
    <source>
        <dbReference type="ARBA" id="ARBA00000022"/>
    </source>
</evidence>
<comment type="catalytic activity">
    <reaction evidence="2">
        <text>2,5-diamino-6-hydroxy-4-(5-phosphoribosylamino)-pyrimidine + H2O = 2,5,6-triamino-4-hydroxypyrimidine + D-ribose 5-phosphate</text>
        <dbReference type="Rhea" id="RHEA:23436"/>
        <dbReference type="ChEBI" id="CHEBI:15377"/>
        <dbReference type="ChEBI" id="CHEBI:58614"/>
        <dbReference type="ChEBI" id="CHEBI:78346"/>
        <dbReference type="ChEBI" id="CHEBI:137796"/>
    </reaction>
</comment>
<evidence type="ECO:0000313" key="4">
    <source>
        <dbReference type="EMBL" id="POB47108.1"/>
    </source>
</evidence>
<proteinExistence type="predicted"/>
<feature type="domain" description="NADAR" evidence="3">
    <location>
        <begin position="18"/>
        <end position="164"/>
    </location>
</feature>
<dbReference type="Proteomes" id="UP000237466">
    <property type="component" value="Unassembled WGS sequence"/>
</dbReference>
<dbReference type="InterPro" id="IPR012816">
    <property type="entry name" value="NADAR"/>
</dbReference>
<sequence length="266" mass="30611">MSNRKERITDSLVLFWGGIYSNWFKRSFTYGNVTYSSCEQYLMHQKAILFGDSVTAAKIMSIHNVSKIKQLGREVQGYDDVVWSNQRLGIAVRGIYEKFSQHEDLKQQMLVDFNFGLRSFVEASPKDELWGVFLGQNDDRALDVNQWQGTNLLGTALDFVATRLLIESGHYLRDLPLNVGILLKYIPLVCRVRSKDKKLSIVTNVCNKANGSTFMSADDWLNGGDAMYKTIRHFLGYRKLNEIVDFSKFRPWDHDLEDSIYPSHNS</sequence>
<name>A0A2S3R1W8_VIBVL</name>
<dbReference type="Gene3D" id="1.10.357.40">
    <property type="entry name" value="YbiA-like"/>
    <property type="match status" value="1"/>
</dbReference>
<dbReference type="SUPFAM" id="SSF143990">
    <property type="entry name" value="YbiA-like"/>
    <property type="match status" value="1"/>
</dbReference>
<dbReference type="CDD" id="cd15457">
    <property type="entry name" value="NADAR"/>
    <property type="match status" value="1"/>
</dbReference>
<protein>
    <submittedName>
        <fullName evidence="4">DUF1768 domain-containing protein</fullName>
    </submittedName>
</protein>
<comment type="catalytic activity">
    <reaction evidence="1">
        <text>5-amino-6-(5-phospho-D-ribosylamino)uracil + H2O = 5,6-diaminouracil + D-ribose 5-phosphate</text>
        <dbReference type="Rhea" id="RHEA:55020"/>
        <dbReference type="ChEBI" id="CHEBI:15377"/>
        <dbReference type="ChEBI" id="CHEBI:46252"/>
        <dbReference type="ChEBI" id="CHEBI:58453"/>
        <dbReference type="ChEBI" id="CHEBI:78346"/>
    </reaction>
</comment>
<accession>A0A2S3R1W8</accession>
<dbReference type="InterPro" id="IPR037238">
    <property type="entry name" value="YbiA-like_sf"/>
</dbReference>
<dbReference type="EMBL" id="PDGH01000101">
    <property type="protein sequence ID" value="POB47108.1"/>
    <property type="molecule type" value="Genomic_DNA"/>
</dbReference>
<comment type="caution">
    <text evidence="4">The sequence shown here is derived from an EMBL/GenBank/DDBJ whole genome shotgun (WGS) entry which is preliminary data.</text>
</comment>
<gene>
    <name evidence="4" type="ORF">CRN52_13600</name>
</gene>
<reference evidence="4 5" key="1">
    <citation type="journal article" date="2018" name="Front. Microbiol.">
        <title>Phylogeny of Vibrio vulnificus from the Analysis of the Core-Genome: Implications for Intra-Species Taxonomy.</title>
        <authorList>
            <person name="Roig F.J."/>
            <person name="Gonzalez-Candelas F."/>
            <person name="Sanjuan E."/>
            <person name="Fouz B."/>
            <person name="Feil E.J."/>
            <person name="Llorens C."/>
            <person name="Baker-Austin C."/>
            <person name="Oliver J.D."/>
            <person name="Danin-Poleg Y."/>
            <person name="Gibas C.J."/>
            <person name="Kashi Y."/>
            <person name="Gulig P.A."/>
            <person name="Morrison S.S."/>
            <person name="Amaro C."/>
        </authorList>
    </citation>
    <scope>NUCLEOTIDE SEQUENCE [LARGE SCALE GENOMIC DNA]</scope>
    <source>
        <strain evidence="4 5">CECT4608</strain>
    </source>
</reference>
<organism evidence="4 5">
    <name type="scientific">Vibrio vulnificus</name>
    <dbReference type="NCBI Taxonomy" id="672"/>
    <lineage>
        <taxon>Bacteria</taxon>
        <taxon>Pseudomonadati</taxon>
        <taxon>Pseudomonadota</taxon>
        <taxon>Gammaproteobacteria</taxon>
        <taxon>Vibrionales</taxon>
        <taxon>Vibrionaceae</taxon>
        <taxon>Vibrio</taxon>
    </lineage>
</organism>